<keyword evidence="4" id="KW-1185">Reference proteome</keyword>
<evidence type="ECO:0000256" key="2">
    <source>
        <dbReference type="SAM" id="SignalP"/>
    </source>
</evidence>
<sequence>MKKLKVVNIAALSMVVVSMGLTACGAKDDANKSGSAATDSPKAAAEAFPLKTPQNIKIGTVVTDGMPASKDIRLWQDIEKQSNIHVDFQDVFQSQWKEKKGLMFASNDLPEAFIGHGVFTDSELLNYGGTGALIPLEKLIDQYAPNFKKALQENPELKKQITAPDGHIYAVPSFIDDWQSVKTGNIMYANKIWLDKLGMKVPTTTDEFEKMLLAFKTQDPGGNGKDKVIPFTSNKDAGFMSILFGAFGITDHNSQDNMMHIGLKSDKVTYVPVQPEYKDAITYFNKLYSQGLIDKEVFTQDGKTTGAKIQSDPRTVGTFIGWRSTAWATKPEQRNDYVPVGPLKGPKGEQTFEQYPKGLFFRGSFAITNNTKRPELLMQWIDNVISDDNQIQMVNAGRFGDYLEKQSDGTIKVLRALAPNTNDEKLNNPSNTSRINFMTLTNSKRLVTKTPVFTEKGEYDKLFEGHFAKDVYPNVFFSKEEAQKIQTLGNDINTYANSMYAKWIIDGSIDKDWDGYVKKLNDMGLKDLLAAYQSAYDRFNGTKK</sequence>
<dbReference type="PANTHER" id="PTHR43649:SF33">
    <property type="entry name" value="POLYGALACTURONAN_RHAMNOGALACTURONAN-BINDING PROTEIN YTCQ"/>
    <property type="match status" value="1"/>
</dbReference>
<comment type="caution">
    <text evidence="3">The sequence shown here is derived from an EMBL/GenBank/DDBJ whole genome shotgun (WGS) entry which is preliminary data.</text>
</comment>
<organism evidence="3 4">
    <name type="scientific">Paenibacillus phytorum</name>
    <dbReference type="NCBI Taxonomy" id="2654977"/>
    <lineage>
        <taxon>Bacteria</taxon>
        <taxon>Bacillati</taxon>
        <taxon>Bacillota</taxon>
        <taxon>Bacilli</taxon>
        <taxon>Bacillales</taxon>
        <taxon>Paenibacillaceae</taxon>
        <taxon>Paenibacillus</taxon>
    </lineage>
</organism>
<dbReference type="EMBL" id="WHOA01000214">
    <property type="protein sequence ID" value="NOU75491.1"/>
    <property type="molecule type" value="Genomic_DNA"/>
</dbReference>
<dbReference type="Proteomes" id="UP000616779">
    <property type="component" value="Unassembled WGS sequence"/>
</dbReference>
<dbReference type="PROSITE" id="PS51257">
    <property type="entry name" value="PROKAR_LIPOPROTEIN"/>
    <property type="match status" value="1"/>
</dbReference>
<reference evidence="3 4" key="1">
    <citation type="submission" date="2019-10" db="EMBL/GenBank/DDBJ databases">
        <title>Description of Paenibacillus terrestris sp. nov.</title>
        <authorList>
            <person name="Carlier A."/>
            <person name="Qi S."/>
        </authorList>
    </citation>
    <scope>NUCLEOTIDE SEQUENCE [LARGE SCALE GENOMIC DNA]</scope>
    <source>
        <strain evidence="3 4">LMG 31458</strain>
    </source>
</reference>
<evidence type="ECO:0000313" key="3">
    <source>
        <dbReference type="EMBL" id="NOU75491.1"/>
    </source>
</evidence>
<feature type="signal peptide" evidence="2">
    <location>
        <begin position="1"/>
        <end position="23"/>
    </location>
</feature>
<evidence type="ECO:0000313" key="4">
    <source>
        <dbReference type="Proteomes" id="UP000616779"/>
    </source>
</evidence>
<evidence type="ECO:0000256" key="1">
    <source>
        <dbReference type="ARBA" id="ARBA00022729"/>
    </source>
</evidence>
<keyword evidence="1 2" id="KW-0732">Signal</keyword>
<dbReference type="Gene3D" id="3.40.190.10">
    <property type="entry name" value="Periplasmic binding protein-like II"/>
    <property type="match status" value="2"/>
</dbReference>
<dbReference type="RefSeq" id="WP_171647162.1">
    <property type="nucleotide sequence ID" value="NZ_WHOA01000214.1"/>
</dbReference>
<protein>
    <submittedName>
        <fullName evidence="3">Extracellular solute-binding protein</fullName>
    </submittedName>
</protein>
<feature type="chain" id="PRO_5047269005" evidence="2">
    <location>
        <begin position="24"/>
        <end position="544"/>
    </location>
</feature>
<name>A0ABX1Y3Z3_9BACL</name>
<dbReference type="InterPro" id="IPR050490">
    <property type="entry name" value="Bact_solute-bd_prot1"/>
</dbReference>
<accession>A0ABX1Y3Z3</accession>
<dbReference type="PANTHER" id="PTHR43649">
    <property type="entry name" value="ARABINOSE-BINDING PROTEIN-RELATED"/>
    <property type="match status" value="1"/>
</dbReference>
<proteinExistence type="predicted"/>
<gene>
    <name evidence="3" type="ORF">GC098_29640</name>
</gene>
<dbReference type="SUPFAM" id="SSF53850">
    <property type="entry name" value="Periplasmic binding protein-like II"/>
    <property type="match status" value="1"/>
</dbReference>